<organism evidence="1 2">
    <name type="scientific">Maledivibacter halophilus</name>
    <dbReference type="NCBI Taxonomy" id="36842"/>
    <lineage>
        <taxon>Bacteria</taxon>
        <taxon>Bacillati</taxon>
        <taxon>Bacillota</taxon>
        <taxon>Clostridia</taxon>
        <taxon>Peptostreptococcales</taxon>
        <taxon>Caminicellaceae</taxon>
        <taxon>Maledivibacter</taxon>
    </lineage>
</organism>
<gene>
    <name evidence="1" type="ORF">SAMN02194393_03169</name>
</gene>
<evidence type="ECO:0000313" key="2">
    <source>
        <dbReference type="Proteomes" id="UP000190285"/>
    </source>
</evidence>
<dbReference type="InterPro" id="IPR027417">
    <property type="entry name" value="P-loop_NTPase"/>
</dbReference>
<dbReference type="STRING" id="36842.SAMN02194393_03169"/>
<dbReference type="SUPFAM" id="SSF52540">
    <property type="entry name" value="P-loop containing nucleoside triphosphate hydrolases"/>
    <property type="match status" value="1"/>
</dbReference>
<dbReference type="Gene3D" id="3.40.50.300">
    <property type="entry name" value="P-loop containing nucleotide triphosphate hydrolases"/>
    <property type="match status" value="1"/>
</dbReference>
<accession>A0A1T5LQ58</accession>
<sequence length="268" mass="30620">MNKVITIWGSPNSGKTILSVKLANELSKTHNVIVVFCDMLAPPLGTILPFISEKDKSLGKALEIPTLTQEDILKQIITMKENKNLAFMGYAQGENNKTYAEYGIERARELIINLSHMADYLIFDTSSYIHEDIIGKTAIKLADETIRICGNDLKSISYFKSTLPLMVEKSYNLSSNIKILSKIEEDEPKTIITNHYGDILYNLPYTKEIQQQYREGFLFSKLVEKQSLGYVQTLMNLVEKITGETRVEKRNKKFTLPKLKKKRRDKDA</sequence>
<dbReference type="EMBL" id="FUZT01000007">
    <property type="protein sequence ID" value="SKC77678.1"/>
    <property type="molecule type" value="Genomic_DNA"/>
</dbReference>
<keyword evidence="2" id="KW-1185">Reference proteome</keyword>
<keyword evidence="1" id="KW-0282">Flagellum</keyword>
<evidence type="ECO:0000313" key="1">
    <source>
        <dbReference type="EMBL" id="SKC77678.1"/>
    </source>
</evidence>
<keyword evidence="1" id="KW-0969">Cilium</keyword>
<protein>
    <submittedName>
        <fullName evidence="1">MinD-like ATPase involved in chromosome partitioning or flagellar assembly</fullName>
    </submittedName>
</protein>
<dbReference type="RefSeq" id="WP_079492879.1">
    <property type="nucleotide sequence ID" value="NZ_FUZT01000007.1"/>
</dbReference>
<proteinExistence type="predicted"/>
<reference evidence="1 2" key="1">
    <citation type="submission" date="2017-02" db="EMBL/GenBank/DDBJ databases">
        <authorList>
            <person name="Peterson S.W."/>
        </authorList>
    </citation>
    <scope>NUCLEOTIDE SEQUENCE [LARGE SCALE GENOMIC DNA]</scope>
    <source>
        <strain evidence="1 2">M1</strain>
    </source>
</reference>
<name>A0A1T5LQ58_9FIRM</name>
<dbReference type="AlphaFoldDB" id="A0A1T5LQ58"/>
<keyword evidence="1" id="KW-0966">Cell projection</keyword>
<dbReference type="OrthoDB" id="1705293at2"/>
<dbReference type="Proteomes" id="UP000190285">
    <property type="component" value="Unassembled WGS sequence"/>
</dbReference>